<feature type="region of interest" description="Disordered" evidence="2">
    <location>
        <begin position="1821"/>
        <end position="1870"/>
    </location>
</feature>
<evidence type="ECO:0000313" key="5">
    <source>
        <dbReference type="Proteomes" id="UP001187415"/>
    </source>
</evidence>
<feature type="compositionally biased region" description="Polar residues" evidence="2">
    <location>
        <begin position="2013"/>
        <end position="2037"/>
    </location>
</feature>
<feature type="compositionally biased region" description="Basic and acidic residues" evidence="2">
    <location>
        <begin position="2597"/>
        <end position="2617"/>
    </location>
</feature>
<evidence type="ECO:0000259" key="3">
    <source>
        <dbReference type="PROSITE" id="PS50245"/>
    </source>
</evidence>
<comment type="caution">
    <text evidence="4">The sequence shown here is derived from an EMBL/GenBank/DDBJ whole genome shotgun (WGS) entry which is preliminary data.</text>
</comment>
<feature type="compositionally biased region" description="Basic and acidic residues" evidence="2">
    <location>
        <begin position="2266"/>
        <end position="2279"/>
    </location>
</feature>
<feature type="compositionally biased region" description="Basic and acidic residues" evidence="2">
    <location>
        <begin position="1652"/>
        <end position="1675"/>
    </location>
</feature>
<feature type="compositionally biased region" description="Polar residues" evidence="2">
    <location>
        <begin position="2475"/>
        <end position="2494"/>
    </location>
</feature>
<feature type="compositionally biased region" description="Basic and acidic residues" evidence="2">
    <location>
        <begin position="382"/>
        <end position="405"/>
    </location>
</feature>
<feature type="compositionally biased region" description="Polar residues" evidence="2">
    <location>
        <begin position="704"/>
        <end position="714"/>
    </location>
</feature>
<feature type="compositionally biased region" description="Basic and acidic residues" evidence="2">
    <location>
        <begin position="1578"/>
        <end position="1588"/>
    </location>
</feature>
<dbReference type="InterPro" id="IPR036859">
    <property type="entry name" value="CAP-Gly_dom_sf"/>
</dbReference>
<evidence type="ECO:0000256" key="2">
    <source>
        <dbReference type="SAM" id="MobiDB-lite"/>
    </source>
</evidence>
<feature type="compositionally biased region" description="Low complexity" evidence="2">
    <location>
        <begin position="1855"/>
        <end position="1869"/>
    </location>
</feature>
<dbReference type="PROSITE" id="PS50245">
    <property type="entry name" value="CAP_GLY_2"/>
    <property type="match status" value="1"/>
</dbReference>
<feature type="compositionally biased region" description="Polar residues" evidence="2">
    <location>
        <begin position="2046"/>
        <end position="2067"/>
    </location>
</feature>
<feature type="compositionally biased region" description="Polar residues" evidence="2">
    <location>
        <begin position="1975"/>
        <end position="2003"/>
    </location>
</feature>
<feature type="region of interest" description="Disordered" evidence="2">
    <location>
        <begin position="1165"/>
        <end position="1322"/>
    </location>
</feature>
<feature type="compositionally biased region" description="Polar residues" evidence="2">
    <location>
        <begin position="258"/>
        <end position="271"/>
    </location>
</feature>
<evidence type="ECO:0000313" key="4">
    <source>
        <dbReference type="EMBL" id="KAK2835536.1"/>
    </source>
</evidence>
<dbReference type="PANTHER" id="PTHR13958:SF3">
    <property type="entry name" value="CAP-GLY DOMAIN-CONTAINING PROTEIN-RELATED"/>
    <property type="match status" value="1"/>
</dbReference>
<feature type="compositionally biased region" description="Basic and acidic residues" evidence="2">
    <location>
        <begin position="220"/>
        <end position="230"/>
    </location>
</feature>
<feature type="compositionally biased region" description="Polar residues" evidence="2">
    <location>
        <begin position="231"/>
        <end position="243"/>
    </location>
</feature>
<protein>
    <recommendedName>
        <fullName evidence="3">CAP-Gly domain-containing protein</fullName>
    </recommendedName>
</protein>
<feature type="compositionally biased region" description="Basic and acidic residues" evidence="2">
    <location>
        <begin position="471"/>
        <end position="490"/>
    </location>
</feature>
<feature type="compositionally biased region" description="Low complexity" evidence="2">
    <location>
        <begin position="1169"/>
        <end position="1196"/>
    </location>
</feature>
<feature type="compositionally biased region" description="Basic and acidic residues" evidence="2">
    <location>
        <begin position="2441"/>
        <end position="2450"/>
    </location>
</feature>
<feature type="compositionally biased region" description="Basic and acidic residues" evidence="2">
    <location>
        <begin position="272"/>
        <end position="285"/>
    </location>
</feature>
<gene>
    <name evidence="4" type="ORF">Q5P01_016020</name>
</gene>
<evidence type="ECO:0000256" key="1">
    <source>
        <dbReference type="SAM" id="Coils"/>
    </source>
</evidence>
<dbReference type="EMBL" id="JAUPFM010000012">
    <property type="protein sequence ID" value="KAK2835536.1"/>
    <property type="molecule type" value="Genomic_DNA"/>
</dbReference>
<dbReference type="GO" id="GO:0034453">
    <property type="term" value="P:microtubule anchoring"/>
    <property type="evidence" value="ECO:0007669"/>
    <property type="project" value="InterPro"/>
</dbReference>
<dbReference type="SUPFAM" id="SSF74924">
    <property type="entry name" value="Cap-Gly domain"/>
    <property type="match status" value="1"/>
</dbReference>
<feature type="compositionally biased region" description="Basic and acidic residues" evidence="2">
    <location>
        <begin position="1560"/>
        <end position="1570"/>
    </location>
</feature>
<reference evidence="4" key="1">
    <citation type="submission" date="2023-07" db="EMBL/GenBank/DDBJ databases">
        <title>Chromosome-level Genome Assembly of Striped Snakehead (Channa striata).</title>
        <authorList>
            <person name="Liu H."/>
        </authorList>
    </citation>
    <scope>NUCLEOTIDE SEQUENCE</scope>
    <source>
        <strain evidence="4">Gz</strain>
        <tissue evidence="4">Muscle</tissue>
    </source>
</reference>
<dbReference type="SMART" id="SM01052">
    <property type="entry name" value="CAP_GLY"/>
    <property type="match status" value="1"/>
</dbReference>
<dbReference type="GO" id="GO:0005813">
    <property type="term" value="C:centrosome"/>
    <property type="evidence" value="ECO:0007669"/>
    <property type="project" value="InterPro"/>
</dbReference>
<feature type="region of interest" description="Disordered" evidence="2">
    <location>
        <begin position="1640"/>
        <end position="1677"/>
    </location>
</feature>
<feature type="compositionally biased region" description="Polar residues" evidence="2">
    <location>
        <begin position="2878"/>
        <end position="2890"/>
    </location>
</feature>
<proteinExistence type="predicted"/>
<feature type="region of interest" description="Disordered" evidence="2">
    <location>
        <begin position="2843"/>
        <end position="2902"/>
    </location>
</feature>
<dbReference type="InterPro" id="IPR028750">
    <property type="entry name" value="CEP350/CC187"/>
</dbReference>
<feature type="compositionally biased region" description="Polar residues" evidence="2">
    <location>
        <begin position="91"/>
        <end position="118"/>
    </location>
</feature>
<feature type="region of interest" description="Disordered" evidence="2">
    <location>
        <begin position="382"/>
        <end position="433"/>
    </location>
</feature>
<feature type="region of interest" description="Disordered" evidence="2">
    <location>
        <begin position="2597"/>
        <end position="2632"/>
    </location>
</feature>
<feature type="compositionally biased region" description="Low complexity" evidence="2">
    <location>
        <begin position="1219"/>
        <end position="1230"/>
    </location>
</feature>
<feature type="compositionally biased region" description="Pro residues" evidence="2">
    <location>
        <begin position="2892"/>
        <end position="2902"/>
    </location>
</feature>
<feature type="compositionally biased region" description="Low complexity" evidence="2">
    <location>
        <begin position="570"/>
        <end position="580"/>
    </location>
</feature>
<feature type="compositionally biased region" description="Polar residues" evidence="2">
    <location>
        <begin position="2196"/>
        <end position="2208"/>
    </location>
</feature>
<feature type="region of interest" description="Disordered" evidence="2">
    <location>
        <begin position="703"/>
        <end position="756"/>
    </location>
</feature>
<name>A0AA88MFJ2_CHASR</name>
<dbReference type="Proteomes" id="UP001187415">
    <property type="component" value="Unassembled WGS sequence"/>
</dbReference>
<feature type="region of interest" description="Disordered" evidence="2">
    <location>
        <begin position="449"/>
        <end position="515"/>
    </location>
</feature>
<feature type="region of interest" description="Disordered" evidence="2">
    <location>
        <begin position="1095"/>
        <end position="1116"/>
    </location>
</feature>
<feature type="compositionally biased region" description="Polar residues" evidence="2">
    <location>
        <begin position="1275"/>
        <end position="1293"/>
    </location>
</feature>
<feature type="compositionally biased region" description="Polar residues" evidence="2">
    <location>
        <begin position="2158"/>
        <end position="2174"/>
    </location>
</feature>
<keyword evidence="1" id="KW-0175">Coiled coil</keyword>
<feature type="region of interest" description="Disordered" evidence="2">
    <location>
        <begin position="2153"/>
        <end position="2214"/>
    </location>
</feature>
<feature type="compositionally biased region" description="Basic and acidic residues" evidence="2">
    <location>
        <begin position="2412"/>
        <end position="2429"/>
    </location>
</feature>
<feature type="region of interest" description="Disordered" evidence="2">
    <location>
        <begin position="2358"/>
        <end position="2497"/>
    </location>
</feature>
<feature type="coiled-coil region" evidence="1">
    <location>
        <begin position="1896"/>
        <end position="1923"/>
    </location>
</feature>
<feature type="compositionally biased region" description="Basic and acidic residues" evidence="2">
    <location>
        <begin position="1963"/>
        <end position="1974"/>
    </location>
</feature>
<dbReference type="InterPro" id="IPR000938">
    <property type="entry name" value="CAP-Gly_domain"/>
</dbReference>
<feature type="compositionally biased region" description="Polar residues" evidence="2">
    <location>
        <begin position="1546"/>
        <end position="1559"/>
    </location>
</feature>
<keyword evidence="5" id="KW-1185">Reference proteome</keyword>
<feature type="coiled-coil region" evidence="1">
    <location>
        <begin position="1736"/>
        <end position="1806"/>
    </location>
</feature>
<feature type="region of interest" description="Disordered" evidence="2">
    <location>
        <begin position="210"/>
        <end position="285"/>
    </location>
</feature>
<accession>A0AA88MFJ2</accession>
<feature type="compositionally biased region" description="Basic and acidic residues" evidence="2">
    <location>
        <begin position="2843"/>
        <end position="2854"/>
    </location>
</feature>
<feature type="compositionally biased region" description="Basic and acidic residues" evidence="2">
    <location>
        <begin position="1503"/>
        <end position="1521"/>
    </location>
</feature>
<feature type="compositionally biased region" description="Low complexity" evidence="2">
    <location>
        <begin position="1526"/>
        <end position="1538"/>
    </location>
</feature>
<feature type="compositionally biased region" description="Basic and acidic residues" evidence="2">
    <location>
        <begin position="2459"/>
        <end position="2474"/>
    </location>
</feature>
<feature type="domain" description="CAP-Gly" evidence="3">
    <location>
        <begin position="2520"/>
        <end position="2562"/>
    </location>
</feature>
<dbReference type="Gene3D" id="2.30.30.190">
    <property type="entry name" value="CAP Gly-rich-like domain"/>
    <property type="match status" value="1"/>
</dbReference>
<feature type="compositionally biased region" description="Basic and acidic residues" evidence="2">
    <location>
        <begin position="1231"/>
        <end position="1241"/>
    </location>
</feature>
<dbReference type="GO" id="GO:0008017">
    <property type="term" value="F:microtubule binding"/>
    <property type="evidence" value="ECO:0007669"/>
    <property type="project" value="InterPro"/>
</dbReference>
<feature type="compositionally biased region" description="Polar residues" evidence="2">
    <location>
        <begin position="1252"/>
        <end position="1261"/>
    </location>
</feature>
<dbReference type="Pfam" id="PF01302">
    <property type="entry name" value="CAP_GLY"/>
    <property type="match status" value="1"/>
</dbReference>
<organism evidence="4 5">
    <name type="scientific">Channa striata</name>
    <name type="common">Snakehead murrel</name>
    <name type="synonym">Ophicephalus striatus</name>
    <dbReference type="NCBI Taxonomy" id="64152"/>
    <lineage>
        <taxon>Eukaryota</taxon>
        <taxon>Metazoa</taxon>
        <taxon>Chordata</taxon>
        <taxon>Craniata</taxon>
        <taxon>Vertebrata</taxon>
        <taxon>Euteleostomi</taxon>
        <taxon>Actinopterygii</taxon>
        <taxon>Neopterygii</taxon>
        <taxon>Teleostei</taxon>
        <taxon>Neoteleostei</taxon>
        <taxon>Acanthomorphata</taxon>
        <taxon>Anabantaria</taxon>
        <taxon>Anabantiformes</taxon>
        <taxon>Channoidei</taxon>
        <taxon>Channidae</taxon>
        <taxon>Channa</taxon>
    </lineage>
</organism>
<feature type="compositionally biased region" description="Polar residues" evidence="2">
    <location>
        <begin position="1303"/>
        <end position="1314"/>
    </location>
</feature>
<feature type="compositionally biased region" description="Basic and acidic residues" evidence="2">
    <location>
        <begin position="449"/>
        <end position="462"/>
    </location>
</feature>
<feature type="region of interest" description="Disordered" evidence="2">
    <location>
        <begin position="1953"/>
        <end position="2067"/>
    </location>
</feature>
<dbReference type="PANTHER" id="PTHR13958">
    <property type="entry name" value="CENTROSOME-ASSOCIATED PROTEIN 350"/>
    <property type="match status" value="1"/>
</dbReference>
<feature type="region of interest" description="Disordered" evidence="2">
    <location>
        <begin position="1479"/>
        <end position="1595"/>
    </location>
</feature>
<feature type="region of interest" description="Disordered" evidence="2">
    <location>
        <begin position="629"/>
        <end position="651"/>
    </location>
</feature>
<feature type="compositionally biased region" description="Low complexity" evidence="2">
    <location>
        <begin position="2175"/>
        <end position="2192"/>
    </location>
</feature>
<feature type="compositionally biased region" description="Acidic residues" evidence="2">
    <location>
        <begin position="2430"/>
        <end position="2440"/>
    </location>
</feature>
<feature type="region of interest" description="Disordered" evidence="2">
    <location>
        <begin position="66"/>
        <end position="118"/>
    </location>
</feature>
<feature type="region of interest" description="Disordered" evidence="2">
    <location>
        <begin position="545"/>
        <end position="616"/>
    </location>
</feature>
<sequence>MRSTRRTEVSLKNSAQQLSDRNISTDLITAWKDLAQSKAALRHIENHLEAAPGTGVLLESVMDPLKKKTSRTVHSREADYSGGSSKRRGHNQQSLEKSSSHSPLRSSIQDRNVHRNNSVEFREPLASYREATPPSSQLEAFSLHSAPGSLYPSSPPPLDPLLGQLAYQRDTRDEQADGDLDSTHSSALESTEVHYLNDWQALDTIRTVGNQSHPTRVRASAREGAEEKSTSKAQLDMDTQGSSPGVALAPDAIRRGESTPSTSPGSASQRLENLRRHQPDDKLERLKERIRRQRQHLEEAAERDRLQAYLEQPNNSAAGDINAGTSNKPTAKIRKVAAAPPAPIYKGFNSTETKIQTSDGKVWTEDEFHNLSRKIYRDLSQHITESTRSRHQLQREADRSKERRQPKPVRKVHRATPASDLHAKPGINPASWREGQKLVKMVLGPVPKLHTEDSCHPPDKARRTASHHRSRSEQHSESHRKSHLNNKERLPSGLQGQSKSFSSSTSTHTSAAKEKTPVGISTDLLSADIQGILDDLQLECKQAENADRARQRCRGGSSSSTRRGRGGSGSRTRTPISAWGTAGGTGSSIRGGCSASPTRHQPETANMADAGHRKRHYDADIVRQYIARQQEERKKRQADEKRALREEAERRNQRLQELYRKQREVAKTVTLVSEALVIPVEQQLQATYTKLLSEEAQLGDDAMQMQQATPSSQMRPIYQPSGESDKENKRLEAPQSPSSSDRSLNDHLPPPLSRHDLDGGVASWIYSDHLSPSVQPVSGPSTSVGAPCGHLLSQLLKLEKAVAASDRQTQQPARAQSNRLHSKISRIEALKATAASLSNRIESEARKLVGEGINYGTATSLDMDTTLAPGPSQANGDDECWAKVAATENNDVAFRIQKILTSAGQSSYNSTALPGTGNMYTLKGQKEKKGAHTNLTNPQATFDVTGPSLHTYTQKRGKLVNGFENTDEIHKMSVNLEYNMQENQTNIHDSSAGSISEGPLLSEGSFSEDEINPPQHSISHVSRAKDHLDVMDFCAGHKKGYQQLSEFQKEAAKCSALDSPFAQYENSKAAWEELNKGSPLSVINIFTKNLHGQVHVSDRNSERNSPSANALHSGKCPSDAVVYEDDFVSSHSSKTSGQLTKASNSPSVISHYEELIRRSPLEKGAGAISSQHSSFHSSIHSPILSSGSASASSPLSKHSRKRGIASDQSDATLVEEQRSSCSPPSETYSSDSKKRGSDKSSAHSQAKWDTLGETSWHSHQSLRLDDKKSRGARPKQTSPTSLDHRSSIGSESPNEPARGGSLGANNVKTSTTARNGRAETRPPVELQYSPAVLQQRMAAELQYLESIEESVRQLDNMEKLMGVSMAQQESASLAQMLKAKQQQHERDIFELKIKTEREALDTQLQVEENRQRVAKAHIELQESLAVNQKETLEGLQEATTKMMSQQAEAAQYTVDAARHIKEMTELARSQIAGALVVPPVPKQSPMLDQQEEQQSSFRKQRHAKVDSDSFHSEVSSRRTGSDEVPSSLNNLSQSNSLSFGRPKPCETSSSSYHSPSNVFSDHRERVKKQGEGGQLWKGESERRTKRDAGSSSIEVEVPTAGNISLCSDSIPSVVDDKGESTSIATEYSLKFEESMTEDEIEERSFRSLLPSEAHRRETMEKKSRHHDESEDDGVHHNSTVVSDAHNILKDVNVTFSSGQDSFSQFTMDMVRQYMKDEEVRLQHQSSLLRLRQKALKEKTKTELAWLEHQKKKLRDKGEDDKMPPIRKKQRGLLMKLQQEQAEIKRLQEANKAAMKERQLLLKQQEEIERIRNSTFRLKERLKSAGNEVPPEIPESETQVSEPPSPHMRHANDNRSPSPSLSISGSETSSIMQKLKKMYSHMDEKFLTKREQQLMQRRRHAEELLKWKQRLDQEEAEVRRMEKEALAVWDRQKSQDKDADVSKCLKNETSNISFSLSHHHSSKPRTDSGKEHVSDSDCSSVTPESSLHTETLGSQQPGSPSSVLPVSIPETPLASAQSSPANYTQDFTSVSNSPSRQSPVLKASHSPAVSPSDGTSKTKMQLHSSSRTIDQDFMQPIDSPMASQTEAISDQSDIESRIKALKEELRKRKFMAYQLKKEQKKRQKERLKAQEASLLKQLETYNNIIEKTKADLNKKPDSTCETTSQSIIEQSSLKQSAYRSETSETAESTFTDASLDHNASPQQNHSRSISVPEELSAENSPTVILSPVHGIPECQTSVALLKPDLNKTRAQIIESEDENVSDQRSNIQEEQKAEVSFRLEDQDSEHLLKLEDTHESQDNLSRPQHVASSMTEEHQHFSSEAVDVVKPTTKSHAAAMNKTSPHSSYSSVFNDPFCSPDSEPLSLKKGAPIKDAEGSYSLGSGYHDDFESSVYSSPREEHHSSKPDSQISVSLNEIKDSRKDSPVKATPHDSQDEEIEEEIAEELSHHSERSGPSHQPVRLLDIDKPTEDSKPDGKSRNSSQSPPISPLQTPLSTVTDEMPSFNIGDRVLVGGVQPGTLRFKGPTSFANGFWAGVELDKSEGSNNGTYDGVVYFECDACHGIFAPPDKITHLPEKFDIYADTTEDEDSFFDDLLDKGGDKLRTNEDKSETQGDLKGKKEQTFLNDFGPDNRKMTDDFVHKSQAPLNDESQHPISNGNSRDIMLNFEDVPTTILSSNVDKIGLLKANNKVISTIVDNSQPQFTRADLTTVIENDKGEQKDTDLLDTFADNLFNNFVKDTVEQFADIKRAKKQKLEAANKMFGLNVEEEEWVSIVEQKDGLPFFLPAEKDELSSPELCNRPKSPVLGASGQEELAKRLAELELSRELLDDFGDDQDWFDEDFGLSSRREQQRLKQKQREEEAEARLGGGLGRSGPSGVASMGGLSSSPGGEQQVKTPPRPELPLPLPPKLPEQPAMVVPHSAAEVEKMVYGATQEIWDSYDLGKQGALLLAVSTPKPSQDYLGKDTSSQDQEALSIRSYRKAVYDLTWEILQEIFAEDPKTDQPQWVKPQRLKSSFFHKVKTTGDLSKIQKFISAEVLKLYGLTKDHSQKTDWQKMLKFGRKKRDRVDHILVQELHEEEAQWVNYDEDELFVKMQLADSIFDALLKDTVNVLTAICDKRA</sequence>
<feature type="compositionally biased region" description="Low complexity" evidence="2">
    <location>
        <begin position="498"/>
        <end position="510"/>
    </location>
</feature>
<feature type="region of interest" description="Disordered" evidence="2">
    <location>
        <begin position="2253"/>
        <end position="2279"/>
    </location>
</feature>
<feature type="compositionally biased region" description="Basic and acidic residues" evidence="2">
    <location>
        <begin position="723"/>
        <end position="732"/>
    </location>
</feature>